<protein>
    <submittedName>
        <fullName evidence="1">Uncharacterized protein</fullName>
    </submittedName>
</protein>
<accession>A0A2U3LUL6</accession>
<dbReference type="Proteomes" id="UP000238916">
    <property type="component" value="Unassembled WGS sequence"/>
</dbReference>
<reference evidence="2" key="1">
    <citation type="submission" date="2018-02" db="EMBL/GenBank/DDBJ databases">
        <authorList>
            <person name="Hausmann B."/>
        </authorList>
    </citation>
    <scope>NUCLEOTIDE SEQUENCE [LARGE SCALE GENOMIC DNA]</scope>
    <source>
        <strain evidence="2">Peat soil MAG SbF1</strain>
    </source>
</reference>
<gene>
    <name evidence="1" type="ORF">SBF1_840008</name>
</gene>
<evidence type="ECO:0000313" key="2">
    <source>
        <dbReference type="Proteomes" id="UP000238916"/>
    </source>
</evidence>
<evidence type="ECO:0000313" key="1">
    <source>
        <dbReference type="EMBL" id="SPF55534.1"/>
    </source>
</evidence>
<sequence>MPNQCSFFERYVFNFVPFWNTLKVFSSYSCLIEIGMIFLLRMGQSIIYAREEREELYEQPLEAFHQWRKRGIGSNSFDLSFMAEKLGLSNKPRVSC</sequence>
<proteinExistence type="predicted"/>
<dbReference type="EMBL" id="OMOF01000823">
    <property type="protein sequence ID" value="SPF55534.1"/>
    <property type="molecule type" value="Genomic_DNA"/>
</dbReference>
<name>A0A2U3LUL6_9FIRM</name>
<dbReference type="AlphaFoldDB" id="A0A2U3LUL6"/>
<organism evidence="1 2">
    <name type="scientific">Candidatus Desulfosporosinus infrequens</name>
    <dbReference type="NCBI Taxonomy" id="2043169"/>
    <lineage>
        <taxon>Bacteria</taxon>
        <taxon>Bacillati</taxon>
        <taxon>Bacillota</taxon>
        <taxon>Clostridia</taxon>
        <taxon>Eubacteriales</taxon>
        <taxon>Desulfitobacteriaceae</taxon>
        <taxon>Desulfosporosinus</taxon>
    </lineage>
</organism>